<protein>
    <submittedName>
        <fullName evidence="6">DNA-binding transcriptional regulator, LysR family</fullName>
    </submittedName>
</protein>
<dbReference type="SUPFAM" id="SSF46785">
    <property type="entry name" value="Winged helix' DNA-binding domain"/>
    <property type="match status" value="1"/>
</dbReference>
<dbReference type="InterPro" id="IPR036390">
    <property type="entry name" value="WH_DNA-bd_sf"/>
</dbReference>
<evidence type="ECO:0000313" key="6">
    <source>
        <dbReference type="EMBL" id="SHJ05857.1"/>
    </source>
</evidence>
<dbReference type="PROSITE" id="PS50931">
    <property type="entry name" value="HTH_LYSR"/>
    <property type="match status" value="1"/>
</dbReference>
<comment type="similarity">
    <text evidence="1">Belongs to the LysR transcriptional regulatory family.</text>
</comment>
<dbReference type="InterPro" id="IPR036388">
    <property type="entry name" value="WH-like_DNA-bd_sf"/>
</dbReference>
<dbReference type="Pfam" id="PF00126">
    <property type="entry name" value="HTH_1"/>
    <property type="match status" value="1"/>
</dbReference>
<dbReference type="Proteomes" id="UP000184290">
    <property type="component" value="Unassembled WGS sequence"/>
</dbReference>
<sequence>MSTINLDLDLLRTFVTGVRLGSFSKAAVRVGRSQSAVSLQLRRLDAQIGATLLKREGKGLRLTPAGEIFHAYAVRLLELNDEALEVVQRRQVEGEVRLGIPPDLAETWLPRMLARFGRSHPGVFIEARVDRTATLVEDIAKGSLDLALVWERGAVPAGSNASTIATVPIVWIAAEGYEIPSSESLPLIMMGEPCLFRAQGLETLGEAGIAYRIAFTSSSLAGLWAAAAAGLGIAIRTPSVIPAGLVPLSHPSMPDLGDAALRLYTADAPSYSVRHFSKLLVETTGEFF</sequence>
<dbReference type="PANTHER" id="PTHR30579">
    <property type="entry name" value="TRANSCRIPTIONAL REGULATOR"/>
    <property type="match status" value="1"/>
</dbReference>
<proteinExistence type="inferred from homology"/>
<keyword evidence="2" id="KW-0805">Transcription regulation</keyword>
<organism evidence="6 7">
    <name type="scientific">Aureimonas altamirensis DSM 21988</name>
    <dbReference type="NCBI Taxonomy" id="1121026"/>
    <lineage>
        <taxon>Bacteria</taxon>
        <taxon>Pseudomonadati</taxon>
        <taxon>Pseudomonadota</taxon>
        <taxon>Alphaproteobacteria</taxon>
        <taxon>Hyphomicrobiales</taxon>
        <taxon>Aurantimonadaceae</taxon>
        <taxon>Aureimonas</taxon>
    </lineage>
</organism>
<dbReference type="InterPro" id="IPR000847">
    <property type="entry name" value="LysR_HTH_N"/>
</dbReference>
<evidence type="ECO:0000259" key="5">
    <source>
        <dbReference type="PROSITE" id="PS50931"/>
    </source>
</evidence>
<evidence type="ECO:0000256" key="2">
    <source>
        <dbReference type="ARBA" id="ARBA00023015"/>
    </source>
</evidence>
<dbReference type="PANTHER" id="PTHR30579:SF7">
    <property type="entry name" value="HTH-TYPE TRANSCRIPTIONAL REGULATOR LRHA-RELATED"/>
    <property type="match status" value="1"/>
</dbReference>
<keyword evidence="3 6" id="KW-0238">DNA-binding</keyword>
<comment type="caution">
    <text evidence="6">The sequence shown here is derived from an EMBL/GenBank/DDBJ whole genome shotgun (WGS) entry which is preliminary data.</text>
</comment>
<name>A0ABY1IEI1_9HYPH</name>
<keyword evidence="7" id="KW-1185">Reference proteome</keyword>
<dbReference type="InterPro" id="IPR050176">
    <property type="entry name" value="LTTR"/>
</dbReference>
<evidence type="ECO:0000256" key="3">
    <source>
        <dbReference type="ARBA" id="ARBA00023125"/>
    </source>
</evidence>
<dbReference type="SUPFAM" id="SSF53850">
    <property type="entry name" value="Periplasmic binding protein-like II"/>
    <property type="match status" value="1"/>
</dbReference>
<dbReference type="Pfam" id="PF03466">
    <property type="entry name" value="LysR_substrate"/>
    <property type="match status" value="1"/>
</dbReference>
<reference evidence="6 7" key="1">
    <citation type="submission" date="2016-11" db="EMBL/GenBank/DDBJ databases">
        <authorList>
            <person name="Varghese N."/>
            <person name="Submissions S."/>
        </authorList>
    </citation>
    <scope>NUCLEOTIDE SEQUENCE [LARGE SCALE GENOMIC DNA]</scope>
    <source>
        <strain evidence="6 7">DSM 21988</strain>
    </source>
</reference>
<dbReference type="Gene3D" id="3.40.190.10">
    <property type="entry name" value="Periplasmic binding protein-like II"/>
    <property type="match status" value="2"/>
</dbReference>
<dbReference type="GO" id="GO:0003677">
    <property type="term" value="F:DNA binding"/>
    <property type="evidence" value="ECO:0007669"/>
    <property type="project" value="UniProtKB-KW"/>
</dbReference>
<evidence type="ECO:0000256" key="4">
    <source>
        <dbReference type="ARBA" id="ARBA00023163"/>
    </source>
</evidence>
<dbReference type="RefSeq" id="WP_060605032.1">
    <property type="nucleotide sequence ID" value="NZ_FQZC01000002.1"/>
</dbReference>
<feature type="domain" description="HTH lysR-type" evidence="5">
    <location>
        <begin position="6"/>
        <end position="63"/>
    </location>
</feature>
<dbReference type="EMBL" id="FQZC01000002">
    <property type="protein sequence ID" value="SHJ05857.1"/>
    <property type="molecule type" value="Genomic_DNA"/>
</dbReference>
<evidence type="ECO:0000256" key="1">
    <source>
        <dbReference type="ARBA" id="ARBA00009437"/>
    </source>
</evidence>
<dbReference type="InterPro" id="IPR005119">
    <property type="entry name" value="LysR_subst-bd"/>
</dbReference>
<gene>
    <name evidence="6" type="ORF">SAMN02745911_1546</name>
</gene>
<keyword evidence="4" id="KW-0804">Transcription</keyword>
<accession>A0ABY1IEI1</accession>
<dbReference type="PRINTS" id="PR00039">
    <property type="entry name" value="HTHLYSR"/>
</dbReference>
<dbReference type="Gene3D" id="1.10.10.10">
    <property type="entry name" value="Winged helix-like DNA-binding domain superfamily/Winged helix DNA-binding domain"/>
    <property type="match status" value="1"/>
</dbReference>
<evidence type="ECO:0000313" key="7">
    <source>
        <dbReference type="Proteomes" id="UP000184290"/>
    </source>
</evidence>